<sequence>MSQPPPPSQSQHSIEHLGLGQPVAAGSAAAGTGIQPVQGNTKAHDGPAAAAVSVPIVSNQEPPASSPSITTTPSQVVGKEIPTTNPSVHVVLTNPPPTPERQPTMPPLASPAVVRARAETNASVLSTASSRSYASTTTTTSTDMADEDDDDEADDYDPASAGGDAGEKSCLKEKRVKEWRKRFHPKDGEELLCTHGCALVIEIMIHGRMYLSNKRICFRSNILGVRTKREIPIKHIHAVALRNVAGMIPNSFEVYYNDKKSQFTTLPDRDHVLRILLRNWKQENPQVYDVFMDKHPEFASYVVDNGSPPTTNGTPNAGAVPLSGGRTDTQLSGAGNGTDLPSDSGVAAGAGAGDSTSAAAPKPGGRPRAATVANTQDLEKVALDTVYVLPNAASLRFSPAASLPSEPEKIYNLLYHNDEFLQGIWKEQGFKDIQMQPWSNKKRDFSFARPVASIGSTTCKNSEEIVHPDGQDEWFCVEGVTSTPGVPSGKSFSTKSKTVFTWAEGGGTKMHVTYQVEWTGKSLLKGTITSQSEAGQKQWNTLLAKKIRSYVKSHPEEFPPTKGAPAGAGEEDDAEDVGAGEGAQATGTTSTVPSGEKGASSATTAAEGEPRDPMSAVQSQLNLLQTSGPVAYLMDDPIRAFLLLFFTAWLLTHLFSFAKRLLWTGKVVSVPLKRLAMLEAAEKELKVLVGDVRGHLERAGAATAKATQTVSKVVVNAGTKVVAGGPGVVGGTGKVVKRTVVP</sequence>
<proteinExistence type="predicted"/>
<evidence type="ECO:0000313" key="2">
    <source>
        <dbReference type="Proteomes" id="UP001234202"/>
    </source>
</evidence>
<accession>A0ACC2XAE0</accession>
<dbReference type="Proteomes" id="UP001234202">
    <property type="component" value="Unassembled WGS sequence"/>
</dbReference>
<comment type="caution">
    <text evidence="1">The sequence shown here is derived from an EMBL/GenBank/DDBJ whole genome shotgun (WGS) entry which is preliminary data.</text>
</comment>
<name>A0ACC2XAE0_9TREE</name>
<organism evidence="1 2">
    <name type="scientific">Naganishia onofrii</name>
    <dbReference type="NCBI Taxonomy" id="1851511"/>
    <lineage>
        <taxon>Eukaryota</taxon>
        <taxon>Fungi</taxon>
        <taxon>Dikarya</taxon>
        <taxon>Basidiomycota</taxon>
        <taxon>Agaricomycotina</taxon>
        <taxon>Tremellomycetes</taxon>
        <taxon>Filobasidiales</taxon>
        <taxon>Filobasidiaceae</taxon>
        <taxon>Naganishia</taxon>
    </lineage>
</organism>
<dbReference type="EMBL" id="JASBWV010000021">
    <property type="protein sequence ID" value="KAJ9120360.1"/>
    <property type="molecule type" value="Genomic_DNA"/>
</dbReference>
<gene>
    <name evidence="1" type="ORF">QFC24_005316</name>
</gene>
<evidence type="ECO:0000313" key="1">
    <source>
        <dbReference type="EMBL" id="KAJ9120360.1"/>
    </source>
</evidence>
<reference evidence="1" key="1">
    <citation type="submission" date="2023-04" db="EMBL/GenBank/DDBJ databases">
        <title>Draft Genome sequencing of Naganishia species isolated from polar environments using Oxford Nanopore Technology.</title>
        <authorList>
            <person name="Leo P."/>
            <person name="Venkateswaran K."/>
        </authorList>
    </citation>
    <scope>NUCLEOTIDE SEQUENCE</scope>
    <source>
        <strain evidence="1">DBVPG 5303</strain>
    </source>
</reference>
<keyword evidence="2" id="KW-1185">Reference proteome</keyword>
<protein>
    <submittedName>
        <fullName evidence="1">Uncharacterized protein</fullName>
    </submittedName>
</protein>